<feature type="domain" description="PAS" evidence="14">
    <location>
        <begin position="25"/>
        <end position="76"/>
    </location>
</feature>
<dbReference type="PROSITE" id="PS50112">
    <property type="entry name" value="PAS"/>
    <property type="match status" value="1"/>
</dbReference>
<dbReference type="PANTHER" id="PTHR43531">
    <property type="entry name" value="PROTEIN ICFG"/>
    <property type="match status" value="1"/>
</dbReference>
<dbReference type="InterPro" id="IPR003660">
    <property type="entry name" value="HAMP_dom"/>
</dbReference>
<dbReference type="PROSITE" id="PS50885">
    <property type="entry name" value="HAMP"/>
    <property type="match status" value="2"/>
</dbReference>
<dbReference type="FunFam" id="3.30.450.20:FF:000075">
    <property type="entry name" value="Methyl-accepting chemotaxis protein"/>
    <property type="match status" value="1"/>
</dbReference>
<dbReference type="SMART" id="SM00304">
    <property type="entry name" value="HAMP"/>
    <property type="match status" value="2"/>
</dbReference>
<proteinExistence type="inferred from homology"/>
<keyword evidence="9 11" id="KW-0807">Transducer</keyword>
<name>A0A9J6ZZC6_9GAMM</name>
<evidence type="ECO:0000256" key="9">
    <source>
        <dbReference type="ARBA" id="ARBA00023224"/>
    </source>
</evidence>
<dbReference type="Pfam" id="PF00672">
    <property type="entry name" value="HAMP"/>
    <property type="match status" value="1"/>
</dbReference>
<evidence type="ECO:0000256" key="1">
    <source>
        <dbReference type="ARBA" id="ARBA00004429"/>
    </source>
</evidence>
<keyword evidence="2" id="KW-1003">Cell membrane</keyword>
<evidence type="ECO:0000256" key="12">
    <source>
        <dbReference type="SAM" id="Phobius"/>
    </source>
</evidence>
<evidence type="ECO:0000256" key="7">
    <source>
        <dbReference type="ARBA" id="ARBA00022989"/>
    </source>
</evidence>
<dbReference type="PANTHER" id="PTHR43531:SF14">
    <property type="entry name" value="METHYL-ACCEPTING CHEMOTAXIS PROTEIN I-RELATED"/>
    <property type="match status" value="1"/>
</dbReference>
<evidence type="ECO:0000256" key="10">
    <source>
        <dbReference type="ARBA" id="ARBA00029447"/>
    </source>
</evidence>
<keyword evidence="3" id="KW-0488">Methylation</keyword>
<dbReference type="Pfam" id="PF18947">
    <property type="entry name" value="HAMP_2"/>
    <property type="match status" value="1"/>
</dbReference>
<dbReference type="CDD" id="cd06225">
    <property type="entry name" value="HAMP"/>
    <property type="match status" value="1"/>
</dbReference>
<dbReference type="InterPro" id="IPR000014">
    <property type="entry name" value="PAS"/>
</dbReference>
<evidence type="ECO:0000256" key="8">
    <source>
        <dbReference type="ARBA" id="ARBA00023136"/>
    </source>
</evidence>
<dbReference type="AlphaFoldDB" id="A0A9J6ZZC6"/>
<dbReference type="Pfam" id="PF00015">
    <property type="entry name" value="MCPsignal"/>
    <property type="match status" value="1"/>
</dbReference>
<dbReference type="InterPro" id="IPR035965">
    <property type="entry name" value="PAS-like_dom_sf"/>
</dbReference>
<evidence type="ECO:0000313" key="16">
    <source>
        <dbReference type="EMBL" id="USF88090.1"/>
    </source>
</evidence>
<dbReference type="InterPro" id="IPR013655">
    <property type="entry name" value="PAS_fold_3"/>
</dbReference>
<organism evidence="16 17">
    <name type="scientific">Candidatus Endoriftia persephonae</name>
    <dbReference type="NCBI Taxonomy" id="393765"/>
    <lineage>
        <taxon>Bacteria</taxon>
        <taxon>Pseudomonadati</taxon>
        <taxon>Pseudomonadota</taxon>
        <taxon>Gammaproteobacteria</taxon>
        <taxon>Chromatiales</taxon>
        <taxon>Sedimenticolaceae</taxon>
        <taxon>Candidatus Endoriftia</taxon>
    </lineage>
</organism>
<dbReference type="Gene3D" id="1.20.120.30">
    <property type="entry name" value="Aspartate receptor, ligand-binding domain"/>
    <property type="match status" value="1"/>
</dbReference>
<dbReference type="SUPFAM" id="SSF158472">
    <property type="entry name" value="HAMP domain-like"/>
    <property type="match status" value="1"/>
</dbReference>
<dbReference type="Pfam" id="PF08447">
    <property type="entry name" value="PAS_3"/>
    <property type="match status" value="1"/>
</dbReference>
<feature type="transmembrane region" description="Helical" evidence="12">
    <location>
        <begin position="160"/>
        <end position="179"/>
    </location>
</feature>
<comment type="similarity">
    <text evidence="10">Belongs to the methyl-accepting chemotaxis (MCP) protein family.</text>
</comment>
<evidence type="ECO:0000259" key="15">
    <source>
        <dbReference type="PROSITE" id="PS50885"/>
    </source>
</evidence>
<protein>
    <submittedName>
        <fullName evidence="16">Methyl-accepting chemotaxis protein</fullName>
    </submittedName>
</protein>
<dbReference type="InterPro" id="IPR001610">
    <property type="entry name" value="PAC"/>
</dbReference>
<feature type="domain" description="Methyl-accepting transducer" evidence="13">
    <location>
        <begin position="636"/>
        <end position="865"/>
    </location>
</feature>
<sequence>MKVNQPVTGVEIPLQEDTIIVSTTDLKGMITSANGAFIEISGFSEAELLGRNHNIVRHPDVPAAAFQDLWDTIKKGHPWTGIVKNRAKSGDHYWVKANVTPIYQNGQVVEYMSVRTKPTAEEVEGAEVLYRAINSGSYKGDGWLTRRLKGIGNLPLLKKFYLVMLFMAVSFLISGVAAWSPMQHAEVQWHNYQEQVAERQTLLSEMKSQLGYGGAIHNFKNYVLRGQLKYAERFRGNYQKLLKLLDQYAALASVSSEEQQALSKIRSVADSYAGMIDQVVSMSTAGESPTAIDGVVKINDQPALEGLETLKMEYARLTSAQTAELESTIGFGKSVSALMPPVGFVMLFVIFFLVLKRAVLNPIEASLGYFRRIAEGHFSDDIELRRGDEIGDLYRGIKIMQTKVGFDVNDARERAESVARIKTALDNVSSCVMMADNERNIVYMNKTVRSLFEVAEADIRSQLPEFDASQLMGTNIDLLYKHSDRQAKMLEGLTKTYRSELRIGGRTMGIIANPVLTEDGRRLGTAVEWSDRTSEVAVEDELENIVAAALHGDLSRRVSLEGKTGFFSHLAKGINALIDQMSRVFDDVASTMKRVKEGDLSEGITHEYSGTFGEIKEAVNESTFNLNRMIAQLREATDSMIGAAGEISSGNSNLSARTEQQASSLQETAASMEELTSTVRNNADNAQQANQLAMRARSSAERGGAVVQNAIHAMDEINQSSNKISEIIGVIDEIAFQTNLLALNASVEAARAGEQGRGFAVVATEVRNLAGRSATAAKEIKNLIKDSAAKVESGASLVNESGSTLEEIVSEVKKVGDIVSEIAAASLEQSEGIEQVNQAVTNMDELTQQNAALAEQTSSTAVAMSEKAQDMERLIRFFNLENKHSGGACEAREEDSFDFHAARAAHLSWKMRLRDFLDGKKSMHNEEAVSHRDCALGKWLYGFAMDEYGYIEEMQVMEKLHEKMHSVIKDVVSLRNAGDDENAEAAFAEVGPLSDEIIHLLKRVEAMVEE</sequence>
<keyword evidence="5" id="KW-0997">Cell inner membrane</keyword>
<keyword evidence="8 12" id="KW-0472">Membrane</keyword>
<dbReference type="InterPro" id="IPR025991">
    <property type="entry name" value="Chemoreceptor_zinc-bind_dom"/>
</dbReference>
<dbReference type="GO" id="GO:0007165">
    <property type="term" value="P:signal transduction"/>
    <property type="evidence" value="ECO:0007669"/>
    <property type="project" value="UniProtKB-KW"/>
</dbReference>
<dbReference type="Pfam" id="PF13188">
    <property type="entry name" value="PAS_8"/>
    <property type="match status" value="1"/>
</dbReference>
<feature type="domain" description="HAMP" evidence="15">
    <location>
        <begin position="579"/>
        <end position="631"/>
    </location>
</feature>
<dbReference type="EMBL" id="CP090569">
    <property type="protein sequence ID" value="USF88090.1"/>
    <property type="molecule type" value="Genomic_DNA"/>
</dbReference>
<dbReference type="RefSeq" id="WP_005958593.1">
    <property type="nucleotide sequence ID" value="NZ_CP090569.1"/>
</dbReference>
<evidence type="ECO:0000256" key="4">
    <source>
        <dbReference type="ARBA" id="ARBA00022500"/>
    </source>
</evidence>
<dbReference type="GO" id="GO:0005886">
    <property type="term" value="C:plasma membrane"/>
    <property type="evidence" value="ECO:0007669"/>
    <property type="project" value="UniProtKB-SubCell"/>
</dbReference>
<dbReference type="Proteomes" id="UP001056649">
    <property type="component" value="Chromosome"/>
</dbReference>
<evidence type="ECO:0000256" key="3">
    <source>
        <dbReference type="ARBA" id="ARBA00022481"/>
    </source>
</evidence>
<dbReference type="NCBIfam" id="TIGR00229">
    <property type="entry name" value="sensory_box"/>
    <property type="match status" value="1"/>
</dbReference>
<feature type="domain" description="HAMP" evidence="15">
    <location>
        <begin position="357"/>
        <end position="409"/>
    </location>
</feature>
<evidence type="ECO:0000313" key="17">
    <source>
        <dbReference type="Proteomes" id="UP001056649"/>
    </source>
</evidence>
<keyword evidence="7 12" id="KW-1133">Transmembrane helix</keyword>
<evidence type="ECO:0000256" key="5">
    <source>
        <dbReference type="ARBA" id="ARBA00022519"/>
    </source>
</evidence>
<dbReference type="CDD" id="cd00130">
    <property type="entry name" value="PAS"/>
    <property type="match status" value="1"/>
</dbReference>
<comment type="subcellular location">
    <subcellularLocation>
        <location evidence="1">Cell inner membrane</location>
        <topology evidence="1">Multi-pass membrane protein</topology>
    </subcellularLocation>
</comment>
<dbReference type="CDD" id="cd11386">
    <property type="entry name" value="MCP_signal"/>
    <property type="match status" value="1"/>
</dbReference>
<evidence type="ECO:0000256" key="6">
    <source>
        <dbReference type="ARBA" id="ARBA00022692"/>
    </source>
</evidence>
<dbReference type="InterPro" id="IPR051310">
    <property type="entry name" value="MCP_chemotaxis"/>
</dbReference>
<dbReference type="SUPFAM" id="SSF58104">
    <property type="entry name" value="Methyl-accepting chemotaxis protein (MCP) signaling domain"/>
    <property type="match status" value="1"/>
</dbReference>
<feature type="transmembrane region" description="Helical" evidence="12">
    <location>
        <begin position="335"/>
        <end position="355"/>
    </location>
</feature>
<dbReference type="InterPro" id="IPR004089">
    <property type="entry name" value="MCPsignal_dom"/>
</dbReference>
<dbReference type="Gene3D" id="1.10.287.950">
    <property type="entry name" value="Methyl-accepting chemotaxis protein"/>
    <property type="match status" value="1"/>
</dbReference>
<keyword evidence="6 12" id="KW-0812">Transmembrane</keyword>
<dbReference type="SMART" id="SM00283">
    <property type="entry name" value="MA"/>
    <property type="match status" value="1"/>
</dbReference>
<dbReference type="Pfam" id="PF13682">
    <property type="entry name" value="CZB"/>
    <property type="match status" value="1"/>
</dbReference>
<dbReference type="SMART" id="SM00086">
    <property type="entry name" value="PAC"/>
    <property type="match status" value="1"/>
</dbReference>
<dbReference type="FunFam" id="3.30.450.20:FF:000046">
    <property type="entry name" value="Aerotaxis sensor receptor"/>
    <property type="match status" value="1"/>
</dbReference>
<reference evidence="16" key="1">
    <citation type="journal article" date="2022" name="Mol. Ecol. Resour.">
        <title>The complete and closed genome of the facultative generalist Candidatus Endoriftia persephone from deep-sea hydrothermal vents.</title>
        <authorList>
            <person name="de Oliveira A.L."/>
            <person name="Srivastava A."/>
            <person name="Espada-Hinojosa S."/>
            <person name="Bright M."/>
        </authorList>
    </citation>
    <scope>NUCLEOTIDE SEQUENCE</scope>
    <source>
        <strain evidence="16">Tica-EPR-9o50.N</strain>
    </source>
</reference>
<dbReference type="Gene3D" id="3.30.450.20">
    <property type="entry name" value="PAS domain"/>
    <property type="match status" value="2"/>
</dbReference>
<evidence type="ECO:0000256" key="2">
    <source>
        <dbReference type="ARBA" id="ARBA00022475"/>
    </source>
</evidence>
<dbReference type="GO" id="GO:0052131">
    <property type="term" value="P:positive aerotaxis"/>
    <property type="evidence" value="ECO:0007669"/>
    <property type="project" value="UniProtKB-ARBA"/>
</dbReference>
<dbReference type="SUPFAM" id="SSF55785">
    <property type="entry name" value="PYP-like sensor domain (PAS domain)"/>
    <property type="match status" value="2"/>
</dbReference>
<dbReference type="GO" id="GO:0004888">
    <property type="term" value="F:transmembrane signaling receptor activity"/>
    <property type="evidence" value="ECO:0007669"/>
    <property type="project" value="TreeGrafter"/>
</dbReference>
<evidence type="ECO:0000256" key="11">
    <source>
        <dbReference type="PROSITE-ProRule" id="PRU00284"/>
    </source>
</evidence>
<keyword evidence="17" id="KW-1185">Reference proteome</keyword>
<evidence type="ECO:0000259" key="14">
    <source>
        <dbReference type="PROSITE" id="PS50112"/>
    </source>
</evidence>
<dbReference type="FunFam" id="1.10.287.950:FF:000001">
    <property type="entry name" value="Methyl-accepting chemotaxis sensory transducer"/>
    <property type="match status" value="1"/>
</dbReference>
<dbReference type="PROSITE" id="PS50111">
    <property type="entry name" value="CHEMOTAXIS_TRANSDUC_2"/>
    <property type="match status" value="1"/>
</dbReference>
<gene>
    <name evidence="16" type="ORF">L0Y14_02265</name>
</gene>
<dbReference type="Gene3D" id="6.10.340.10">
    <property type="match status" value="1"/>
</dbReference>
<keyword evidence="4" id="KW-0145">Chemotaxis</keyword>
<dbReference type="KEGG" id="eps:L0Y14_02265"/>
<accession>A0A9J6ZZC6</accession>
<evidence type="ECO:0000259" key="13">
    <source>
        <dbReference type="PROSITE" id="PS50111"/>
    </source>
</evidence>